<dbReference type="PANTHER" id="PTHR21596">
    <property type="entry name" value="RIBONUCLEASE P SUBUNIT P38"/>
    <property type="match status" value="1"/>
</dbReference>
<dbReference type="Pfam" id="PF03468">
    <property type="entry name" value="XS"/>
    <property type="match status" value="1"/>
</dbReference>
<dbReference type="InterPro" id="IPR045177">
    <property type="entry name" value="FDM1-5/IDN2"/>
</dbReference>
<name>A0A3L6DRT0_MAIZE</name>
<dbReference type="InterPro" id="IPR005381">
    <property type="entry name" value="Znf-XS_domain"/>
</dbReference>
<accession>A0A3L6DRT0</accession>
<dbReference type="Gene3D" id="3.30.70.2890">
    <property type="entry name" value="XS domain"/>
    <property type="match status" value="1"/>
</dbReference>
<dbReference type="InterPro" id="IPR038588">
    <property type="entry name" value="XS_domain_sf"/>
</dbReference>
<dbReference type="Pfam" id="PF03469">
    <property type="entry name" value="XH"/>
    <property type="match status" value="1"/>
</dbReference>
<dbReference type="InterPro" id="IPR005379">
    <property type="entry name" value="FDM1-5/IDN2_XH"/>
</dbReference>
<evidence type="ECO:0000259" key="6">
    <source>
        <dbReference type="Pfam" id="PF03470"/>
    </source>
</evidence>
<feature type="domain" description="Zinc finger-XS" evidence="6">
    <location>
        <begin position="67"/>
        <end position="107"/>
    </location>
</feature>
<proteinExistence type="predicted"/>
<evidence type="ECO:0000313" key="8">
    <source>
        <dbReference type="Proteomes" id="UP000251960"/>
    </source>
</evidence>
<dbReference type="PANTHER" id="PTHR21596:SF21">
    <property type="entry name" value="OS05G0153200 PROTEIN"/>
    <property type="match status" value="1"/>
</dbReference>
<reference evidence="7 8" key="1">
    <citation type="journal article" date="2018" name="Nat. Genet.">
        <title>Extensive intraspecific gene order and gene structural variations between Mo17 and other maize genomes.</title>
        <authorList>
            <person name="Sun S."/>
            <person name="Zhou Y."/>
            <person name="Chen J."/>
            <person name="Shi J."/>
            <person name="Zhao H."/>
            <person name="Zhao H."/>
            <person name="Song W."/>
            <person name="Zhang M."/>
            <person name="Cui Y."/>
            <person name="Dong X."/>
            <person name="Liu H."/>
            <person name="Ma X."/>
            <person name="Jiao Y."/>
            <person name="Wang B."/>
            <person name="Wei X."/>
            <person name="Stein J.C."/>
            <person name="Glaubitz J.C."/>
            <person name="Lu F."/>
            <person name="Yu G."/>
            <person name="Liang C."/>
            <person name="Fengler K."/>
            <person name="Li B."/>
            <person name="Rafalski A."/>
            <person name="Schnable P.S."/>
            <person name="Ware D.H."/>
            <person name="Buckler E.S."/>
            <person name="Lai J."/>
        </authorList>
    </citation>
    <scope>NUCLEOTIDE SEQUENCE [LARGE SCALE GENOMIC DNA]</scope>
    <source>
        <strain evidence="8">cv. Missouri 17</strain>
        <tissue evidence="7">Seedling</tissue>
    </source>
</reference>
<dbReference type="GO" id="GO:0080188">
    <property type="term" value="P:gene silencing by siRNA-directed DNA methylation"/>
    <property type="evidence" value="ECO:0007669"/>
    <property type="project" value="InterPro"/>
</dbReference>
<dbReference type="AlphaFoldDB" id="A0A3L6DRT0"/>
<evidence type="ECO:0000256" key="1">
    <source>
        <dbReference type="ARBA" id="ARBA00023054"/>
    </source>
</evidence>
<keyword evidence="2" id="KW-0943">RNA-mediated gene silencing</keyword>
<sequence>MVTSFSYCACYWFVSFRSQGCLPFPLPSGMDYTSDGDSEVEAYGSSTFELLESGDLKMMSDEGLYRCPFCSDDEKDHSLNDLLQHASIVGAAHDRQAKEKADHRALARHLKGKPVESPGALLQPMLMDVQDPEHTQDEQFVWPWMAILVNMPNEFFGKSANRLKEHYSSFRPVKVHPVYSKGRPTRDAVIEFGNDWRGFRNARAFDGHFAMKGYSKNCWKEMKCGGTETVGWMARADDYNSLGAIGELLRKNGDLKTLKDIGSEGANKTERLLSNLACKVKEKEIYLEKLESEYNKRSASLNIMMQKREQRLQSYNQVFSPLLLEILKMRQLGQQNTQRVVEENWKLQSNIQDMVDELDARNKQIEESEHDKRNLEQEKLKNAMRTSHLRLAALEQEKAGENVQKLVDKQTRETKTILDDFLRLNTQLEMRQKLELEIKHLSGKLHLMELKPGDEDPISREKMAKLKEELKEKIEELNDAENYNQDIISRESKISDELREARELMINALQSLSGSSDCPTQIGVKKVGELDLSVFLNLCKRKFPAVDAEVESARLCSKWQNDIENPEWHPFKVIIVDGKVSEALNEGDKKLQELKELGEEPYAAVTKALTELKDGNGGRRDPFPELWNYHLDRKAKTVEAVRHALALWKASKTKGKRSR</sequence>
<dbReference type="Pfam" id="PF03470">
    <property type="entry name" value="zf-XS"/>
    <property type="match status" value="1"/>
</dbReference>
<gene>
    <name evidence="7" type="primary">IDN2_0</name>
    <name evidence="7" type="ORF">Zm00014a_033077</name>
</gene>
<dbReference type="InterPro" id="IPR005380">
    <property type="entry name" value="XS_domain"/>
</dbReference>
<evidence type="ECO:0000259" key="5">
    <source>
        <dbReference type="Pfam" id="PF03469"/>
    </source>
</evidence>
<evidence type="ECO:0000259" key="4">
    <source>
        <dbReference type="Pfam" id="PF03468"/>
    </source>
</evidence>
<keyword evidence="1 3" id="KW-0175">Coiled coil</keyword>
<evidence type="ECO:0000313" key="7">
    <source>
        <dbReference type="EMBL" id="PWZ11412.1"/>
    </source>
</evidence>
<dbReference type="ExpressionAtlas" id="A0A3L6DRT0">
    <property type="expression patterns" value="baseline and differential"/>
</dbReference>
<protein>
    <submittedName>
        <fullName evidence="7">Protein INVOLVED IN DE NOVO 2</fullName>
    </submittedName>
</protein>
<evidence type="ECO:0000256" key="3">
    <source>
        <dbReference type="SAM" id="Coils"/>
    </source>
</evidence>
<feature type="domain" description="XS" evidence="4">
    <location>
        <begin position="137"/>
        <end position="241"/>
    </location>
</feature>
<evidence type="ECO:0000256" key="2">
    <source>
        <dbReference type="ARBA" id="ARBA00023158"/>
    </source>
</evidence>
<comment type="caution">
    <text evidence="7">The sequence shown here is derived from an EMBL/GenBank/DDBJ whole genome shotgun (WGS) entry which is preliminary data.</text>
</comment>
<feature type="coiled-coil region" evidence="3">
    <location>
        <begin position="431"/>
        <end position="486"/>
    </location>
</feature>
<dbReference type="Proteomes" id="UP000251960">
    <property type="component" value="Chromosome 8"/>
</dbReference>
<feature type="coiled-coil region" evidence="3">
    <location>
        <begin position="351"/>
        <end position="397"/>
    </location>
</feature>
<feature type="domain" description="Factor of DNA methylation 1-5/IDN2" evidence="5">
    <location>
        <begin position="525"/>
        <end position="654"/>
    </location>
</feature>
<organism evidence="7 8">
    <name type="scientific">Zea mays</name>
    <name type="common">Maize</name>
    <dbReference type="NCBI Taxonomy" id="4577"/>
    <lineage>
        <taxon>Eukaryota</taxon>
        <taxon>Viridiplantae</taxon>
        <taxon>Streptophyta</taxon>
        <taxon>Embryophyta</taxon>
        <taxon>Tracheophyta</taxon>
        <taxon>Spermatophyta</taxon>
        <taxon>Magnoliopsida</taxon>
        <taxon>Liliopsida</taxon>
        <taxon>Poales</taxon>
        <taxon>Poaceae</taxon>
        <taxon>PACMAD clade</taxon>
        <taxon>Panicoideae</taxon>
        <taxon>Andropogonodae</taxon>
        <taxon>Andropogoneae</taxon>
        <taxon>Tripsacinae</taxon>
        <taxon>Zea</taxon>
    </lineage>
</organism>
<dbReference type="EMBL" id="NCVQ01000009">
    <property type="protein sequence ID" value="PWZ11412.1"/>
    <property type="molecule type" value="Genomic_DNA"/>
</dbReference>